<dbReference type="GO" id="GO:0016787">
    <property type="term" value="F:hydrolase activity"/>
    <property type="evidence" value="ECO:0007669"/>
    <property type="project" value="UniProtKB-KW"/>
</dbReference>
<dbReference type="CDD" id="cd12148">
    <property type="entry name" value="fungal_TF_MHR"/>
    <property type="match status" value="1"/>
</dbReference>
<dbReference type="CDD" id="cd18808">
    <property type="entry name" value="SF1_C_Upf1"/>
    <property type="match status" value="1"/>
</dbReference>
<dbReference type="Pfam" id="PF13087">
    <property type="entry name" value="AAA_12"/>
    <property type="match status" value="1"/>
</dbReference>
<evidence type="ECO:0000256" key="1">
    <source>
        <dbReference type="ARBA" id="ARBA00007913"/>
    </source>
</evidence>
<feature type="compositionally biased region" description="Basic residues" evidence="6">
    <location>
        <begin position="1699"/>
        <end position="1712"/>
    </location>
</feature>
<evidence type="ECO:0000259" key="8">
    <source>
        <dbReference type="Pfam" id="PF13087"/>
    </source>
</evidence>
<dbReference type="PANTHER" id="PTHR10887:SF341">
    <property type="entry name" value="NFX1-TYPE ZINC FINGER-CONTAINING PROTEIN 1"/>
    <property type="match status" value="1"/>
</dbReference>
<dbReference type="GO" id="GO:0005694">
    <property type="term" value="C:chromosome"/>
    <property type="evidence" value="ECO:0007669"/>
    <property type="project" value="UniProtKB-ARBA"/>
</dbReference>
<dbReference type="STRING" id="4829.A0A163KK40"/>
<feature type="compositionally biased region" description="Polar residues" evidence="6">
    <location>
        <begin position="508"/>
        <end position="532"/>
    </location>
</feature>
<feature type="compositionally biased region" description="Polar residues" evidence="6">
    <location>
        <begin position="81"/>
        <end position="92"/>
    </location>
</feature>
<feature type="region of interest" description="Disordered" evidence="6">
    <location>
        <begin position="1184"/>
        <end position="1203"/>
    </location>
</feature>
<dbReference type="GO" id="GO:0004386">
    <property type="term" value="F:helicase activity"/>
    <property type="evidence" value="ECO:0007669"/>
    <property type="project" value="UniProtKB-KW"/>
</dbReference>
<dbReference type="Gene3D" id="3.40.50.300">
    <property type="entry name" value="P-loop containing nucleotide triphosphate hydrolases"/>
    <property type="match status" value="3"/>
</dbReference>
<feature type="region of interest" description="Disordered" evidence="6">
    <location>
        <begin position="1699"/>
        <end position="1731"/>
    </location>
</feature>
<dbReference type="OrthoDB" id="409395at2759"/>
<evidence type="ECO:0000256" key="2">
    <source>
        <dbReference type="ARBA" id="ARBA00022741"/>
    </source>
</evidence>
<keyword evidence="2" id="KW-0547">Nucleotide-binding</keyword>
<evidence type="ECO:0000256" key="5">
    <source>
        <dbReference type="ARBA" id="ARBA00022840"/>
    </source>
</evidence>
<evidence type="ECO:0000313" key="10">
    <source>
        <dbReference type="Proteomes" id="UP000078561"/>
    </source>
</evidence>
<dbReference type="InParanoid" id="A0A163KK40"/>
<organism evidence="9">
    <name type="scientific">Absidia glauca</name>
    <name type="common">Pin mould</name>
    <dbReference type="NCBI Taxonomy" id="4829"/>
    <lineage>
        <taxon>Eukaryota</taxon>
        <taxon>Fungi</taxon>
        <taxon>Fungi incertae sedis</taxon>
        <taxon>Mucoromycota</taxon>
        <taxon>Mucoromycotina</taxon>
        <taxon>Mucoromycetes</taxon>
        <taxon>Mucorales</taxon>
        <taxon>Cunninghamellaceae</taxon>
        <taxon>Absidia</taxon>
    </lineage>
</organism>
<proteinExistence type="inferred from homology"/>
<evidence type="ECO:0008006" key="11">
    <source>
        <dbReference type="Google" id="ProtNLM"/>
    </source>
</evidence>
<evidence type="ECO:0000256" key="3">
    <source>
        <dbReference type="ARBA" id="ARBA00022801"/>
    </source>
</evidence>
<feature type="region of interest" description="Disordered" evidence="6">
    <location>
        <begin position="41"/>
        <end position="66"/>
    </location>
</feature>
<dbReference type="SUPFAM" id="SSF52540">
    <property type="entry name" value="P-loop containing nucleoside triphosphate hydrolases"/>
    <property type="match status" value="1"/>
</dbReference>
<dbReference type="InterPro" id="IPR047187">
    <property type="entry name" value="SF1_C_Upf1"/>
</dbReference>
<evidence type="ECO:0000256" key="4">
    <source>
        <dbReference type="ARBA" id="ARBA00022806"/>
    </source>
</evidence>
<dbReference type="InterPro" id="IPR045055">
    <property type="entry name" value="DNA2/NAM7-like"/>
</dbReference>
<evidence type="ECO:0000259" key="7">
    <source>
        <dbReference type="Pfam" id="PF13086"/>
    </source>
</evidence>
<dbReference type="GO" id="GO:0031380">
    <property type="term" value="C:nuclear RNA-directed RNA polymerase complex"/>
    <property type="evidence" value="ECO:0007669"/>
    <property type="project" value="TreeGrafter"/>
</dbReference>
<evidence type="ECO:0000256" key="6">
    <source>
        <dbReference type="SAM" id="MobiDB-lite"/>
    </source>
</evidence>
<sequence length="1794" mass="203737">MSQPNRKTRRIPQKDFDWDIPSQPNVVNATLNFATNQVEVASVAQPQRPSPQQDEWTTNTHNGWTSPGQPIVTKEWHETSSLEPTPANQSNRGFHHTRQQQQHHMVEPLLTTSFKLNTDISSISNTQQPIFSQVTDYTLFRDKPVVPLGDDILYPQTNVNESEDYGGRRLMYPHVPINCIKGAYQSDIKIATVVQRGEEPMKGSNRFEFMVDICLERDNDEDPLGFGDPSSMDQDTYVMIEATDGYFEAYRHILTVTKNIAVDELPFKSYLVDVDKDVRVPYYASIKRYYDLDTSPKTKKMGNRKPIDIMGNWPPYDIGMDKTQLDALQTILSNDISIIQGPPGTGKTFVGTRGMEVLLSNFDNFIGPIVCICQTNHALDQFLEHILNFEDRIVRVGGRSKSDLLKDNLIYELRKAENNRGVGRLFRKREEIGKRIDTLIMDMYEEPCVTVDFLAKHKLLLPRQLDSLRRLGEREDKRVKSAMDKVDSAGDDDWVVSSLPAAAPTKPGPSNKNNIRGGNLNKKQGASSEWAQGNPNHLVEATEKPINAIEVWLNDAIEYTNRQDVISAFAEEMKDQLLEQQKGLVYDDDPNEEDLLDEEEAQELTQNFRDGLDLQGNKSRFINIGASYKTSASNEAAATESFFGNSSAMFGQVVTNSNANKRKVINYNKSNPPSIISSKKRNNNTSSTKKPRAVQFDFFSDDDPPPSMMRSDPNDQADEEIQDEDQHEVLERWMKTDDVTLWPLTVRLKAHKKWAAMRNSNIQQEIQAIIQQYNQVSVEIRRQNVLNDAKLCRANRVVGMTSTAAAKYHDLLEEIKPTIMVVEEAAEMLESHIVTALTSSLQHLVLIGDHQQLRPSTAVHALSEQHHLNVSLFERLVMNELPYTRLSHQRRMRPEIRTLINPIYSNPPLQDHPSVSLLPSVRGMQRNVFFLAHEEPEDHVAEIASKFNLHEAEMAARLSCYLLLQGYSPKDITIITMYAGQRSTIKRQLQAERRIDCDTSAIHVSSVDGYQGEENKIIILSLVRSNHQGQIGFLKVANRVCVGLSRAKHGMYILGNARLLCDKSDLWNEIVSNMEDGTNDVIGTTLGLHCDTHNVTTQVQWPVDFSEVKEGGCSKLCGTVLDCGHQCNQDTTGFGFDPSWSPDTSLLHRSSKPEQIIFSPRACTLLSTHHPEILPLDASCYHDDDDDDEEDLSQLSPVSSTWSDPPMETLHAALSRFRLSFTETGINMEANISTASDLRSILDAFSQLSQPSSIPTTPEFHHHHHPRRNSVILYHNQSCKSAPVNHILQVGLLGQMHQTSFDNDGTMTLRQLADRCVDTYFTCWVRYPLVLPRHDFMTWYASQRAPEDSLIVNALCSLVFRHAVTHHYSAGLEPFLDDPDRLHRQEEFFFGRARDALAQTLDQPPDRFTVIALTFLCIRTEPSRRHHYGGMAVSLLQQLEIYPRMLDDDDDDDDDYGLELDTRLWWYVWQIDFCHWTAGHPKITPLLQHPNQRYDQVDVPRLFAAHDPQDETTQIALLAQSHTLSLWRLQTDIISTLYEEDQAELTSEQLAMFDDRLRALDTLPSPHDAMARTRIRLEYNATLIILHQLFTPDLQQQQQIDTLNNPTALASLKICLDAALEQLDLLAGCIRSPTQCAFDLFELRRVGQILAMASLVPGHKIKTLERHLERTLDVLAATPEGKIGTKGWTEVAAYLHAQRHHHHHQPKKKKTKTTAAATTTMTPQQQLGQKPLTGLSSPVIISFAHKQQPPPRTPRPTQTFVQATCNTFDGNNQPRFRYFNPRKMNKFLFIDESR</sequence>
<feature type="domain" description="DNA2/NAM7 helicase-like C-terminal" evidence="8">
    <location>
        <begin position="868"/>
        <end position="1057"/>
    </location>
</feature>
<comment type="similarity">
    <text evidence="1">Belongs to the DNA2/NAM7 helicase family.</text>
</comment>
<dbReference type="InterPro" id="IPR027417">
    <property type="entry name" value="P-loop_NTPase"/>
</dbReference>
<reference evidence="9" key="1">
    <citation type="submission" date="2016-04" db="EMBL/GenBank/DDBJ databases">
        <authorList>
            <person name="Evans L.H."/>
            <person name="Alamgir A."/>
            <person name="Owens N."/>
            <person name="Weber N.D."/>
            <person name="Virtaneva K."/>
            <person name="Barbian K."/>
            <person name="Babar A."/>
            <person name="Rosenke K."/>
        </authorList>
    </citation>
    <scope>NUCLEOTIDE SEQUENCE [LARGE SCALE GENOMIC DNA]</scope>
    <source>
        <strain evidence="9">CBS 101.48</strain>
    </source>
</reference>
<gene>
    <name evidence="9" type="primary">ABSGL_13998.1 scaffold 14385</name>
</gene>
<dbReference type="Pfam" id="PF13086">
    <property type="entry name" value="AAA_11"/>
    <property type="match status" value="2"/>
</dbReference>
<dbReference type="EMBL" id="LT554895">
    <property type="protein sequence ID" value="SAM08335.1"/>
    <property type="molecule type" value="Genomic_DNA"/>
</dbReference>
<accession>A0A163KK40</accession>
<feature type="region of interest" description="Disordered" evidence="6">
    <location>
        <begin position="498"/>
        <end position="532"/>
    </location>
</feature>
<dbReference type="FunFam" id="3.40.50.300:FF:000326">
    <property type="entry name" value="P-loop containing nucleoside triphosphate hydrolase"/>
    <property type="match status" value="1"/>
</dbReference>
<dbReference type="FunCoup" id="A0A163KK40">
    <property type="interactions" value="5"/>
</dbReference>
<keyword evidence="10" id="KW-1185">Reference proteome</keyword>
<dbReference type="Proteomes" id="UP000078561">
    <property type="component" value="Unassembled WGS sequence"/>
</dbReference>
<keyword evidence="4" id="KW-0347">Helicase</keyword>
<dbReference type="GO" id="GO:0031048">
    <property type="term" value="P:regulatory ncRNA-mediated heterochromatin formation"/>
    <property type="evidence" value="ECO:0007669"/>
    <property type="project" value="TreeGrafter"/>
</dbReference>
<feature type="compositionally biased region" description="Polar residues" evidence="6">
    <location>
        <begin position="1193"/>
        <end position="1203"/>
    </location>
</feature>
<dbReference type="GO" id="GO:0005524">
    <property type="term" value="F:ATP binding"/>
    <property type="evidence" value="ECO:0007669"/>
    <property type="project" value="UniProtKB-KW"/>
</dbReference>
<keyword evidence="5" id="KW-0067">ATP-binding</keyword>
<feature type="domain" description="DNA2/NAM7 helicase helicase" evidence="7">
    <location>
        <begin position="320"/>
        <end position="443"/>
    </location>
</feature>
<protein>
    <recommendedName>
        <fullName evidence="11">Transcription factor domain-containing protein</fullName>
    </recommendedName>
</protein>
<evidence type="ECO:0000313" key="9">
    <source>
        <dbReference type="EMBL" id="SAM08335.1"/>
    </source>
</evidence>
<feature type="compositionally biased region" description="Low complexity" evidence="6">
    <location>
        <begin position="1713"/>
        <end position="1726"/>
    </location>
</feature>
<dbReference type="InterPro" id="IPR041679">
    <property type="entry name" value="DNA2/NAM7-like_C"/>
</dbReference>
<dbReference type="InterPro" id="IPR041677">
    <property type="entry name" value="DNA2/NAM7_AAA_11"/>
</dbReference>
<keyword evidence="3" id="KW-0378">Hydrolase</keyword>
<feature type="compositionally biased region" description="Low complexity" evidence="6">
    <location>
        <begin position="665"/>
        <end position="688"/>
    </location>
</feature>
<feature type="region of interest" description="Disordered" evidence="6">
    <location>
        <begin position="664"/>
        <end position="718"/>
    </location>
</feature>
<name>A0A163KK40_ABSGL</name>
<feature type="domain" description="DNA2/NAM7 helicase helicase" evidence="7">
    <location>
        <begin position="712"/>
        <end position="856"/>
    </location>
</feature>
<feature type="region of interest" description="Disordered" evidence="6">
    <location>
        <begin position="78"/>
        <end position="104"/>
    </location>
</feature>
<dbReference type="PANTHER" id="PTHR10887">
    <property type="entry name" value="DNA2/NAM7 HELICASE FAMILY"/>
    <property type="match status" value="1"/>
</dbReference>